<feature type="region of interest" description="Disordered" evidence="1">
    <location>
        <begin position="1"/>
        <end position="70"/>
    </location>
</feature>
<dbReference type="Proteomes" id="UP001359559">
    <property type="component" value="Unassembled WGS sequence"/>
</dbReference>
<protein>
    <submittedName>
        <fullName evidence="2">Uncharacterized protein</fullName>
    </submittedName>
</protein>
<reference evidence="2 3" key="1">
    <citation type="submission" date="2024-01" db="EMBL/GenBank/DDBJ databases">
        <title>The genomes of 5 underutilized Papilionoideae crops provide insights into root nodulation and disease resistance.</title>
        <authorList>
            <person name="Yuan L."/>
        </authorList>
    </citation>
    <scope>NUCLEOTIDE SEQUENCE [LARGE SCALE GENOMIC DNA]</scope>
    <source>
        <strain evidence="2">LY-2023</strain>
        <tissue evidence="2">Leaf</tissue>
    </source>
</reference>
<proteinExistence type="predicted"/>
<organism evidence="2 3">
    <name type="scientific">Clitoria ternatea</name>
    <name type="common">Butterfly pea</name>
    <dbReference type="NCBI Taxonomy" id="43366"/>
    <lineage>
        <taxon>Eukaryota</taxon>
        <taxon>Viridiplantae</taxon>
        <taxon>Streptophyta</taxon>
        <taxon>Embryophyta</taxon>
        <taxon>Tracheophyta</taxon>
        <taxon>Spermatophyta</taxon>
        <taxon>Magnoliopsida</taxon>
        <taxon>eudicotyledons</taxon>
        <taxon>Gunneridae</taxon>
        <taxon>Pentapetalae</taxon>
        <taxon>rosids</taxon>
        <taxon>fabids</taxon>
        <taxon>Fabales</taxon>
        <taxon>Fabaceae</taxon>
        <taxon>Papilionoideae</taxon>
        <taxon>50 kb inversion clade</taxon>
        <taxon>NPAAA clade</taxon>
        <taxon>indigoferoid/millettioid clade</taxon>
        <taxon>Phaseoleae</taxon>
        <taxon>Clitoria</taxon>
    </lineage>
</organism>
<evidence type="ECO:0000256" key="1">
    <source>
        <dbReference type="SAM" id="MobiDB-lite"/>
    </source>
</evidence>
<evidence type="ECO:0000313" key="3">
    <source>
        <dbReference type="Proteomes" id="UP001359559"/>
    </source>
</evidence>
<name>A0AAN9FAJ0_CLITE</name>
<gene>
    <name evidence="2" type="ORF">RJT34_27952</name>
</gene>
<dbReference type="EMBL" id="JAYKXN010000007">
    <property type="protein sequence ID" value="KAK7271776.1"/>
    <property type="molecule type" value="Genomic_DNA"/>
</dbReference>
<accession>A0AAN9FAJ0</accession>
<sequence length="70" mass="8266">MKKQEEEEEEKKEEDERKRGTNQPQNPRVRIKLLLPDSDREGETFRLTGAEKDAKKQPLSLFHAPHPQNE</sequence>
<comment type="caution">
    <text evidence="2">The sequence shown here is derived from an EMBL/GenBank/DDBJ whole genome shotgun (WGS) entry which is preliminary data.</text>
</comment>
<evidence type="ECO:0000313" key="2">
    <source>
        <dbReference type="EMBL" id="KAK7271776.1"/>
    </source>
</evidence>
<feature type="compositionally biased region" description="Acidic residues" evidence="1">
    <location>
        <begin position="1"/>
        <end position="13"/>
    </location>
</feature>
<feature type="compositionally biased region" description="Basic and acidic residues" evidence="1">
    <location>
        <begin position="37"/>
        <end position="56"/>
    </location>
</feature>
<dbReference type="AlphaFoldDB" id="A0AAN9FAJ0"/>
<keyword evidence="3" id="KW-1185">Reference proteome</keyword>